<name>A0A9W6XWX1_9STRA</name>
<dbReference type="OrthoDB" id="129170at2759"/>
<evidence type="ECO:0000313" key="2">
    <source>
        <dbReference type="Proteomes" id="UP001165121"/>
    </source>
</evidence>
<proteinExistence type="predicted"/>
<evidence type="ECO:0000313" key="1">
    <source>
        <dbReference type="EMBL" id="GMF48889.1"/>
    </source>
</evidence>
<gene>
    <name evidence="1" type="ORF">Pfra01_001909300</name>
</gene>
<keyword evidence="2" id="KW-1185">Reference proteome</keyword>
<dbReference type="EMBL" id="BSXT01002422">
    <property type="protein sequence ID" value="GMF48889.1"/>
    <property type="molecule type" value="Genomic_DNA"/>
</dbReference>
<dbReference type="AlphaFoldDB" id="A0A9W6XWX1"/>
<protein>
    <submittedName>
        <fullName evidence="1">Unnamed protein product</fullName>
    </submittedName>
</protein>
<accession>A0A9W6XWX1</accession>
<dbReference type="Proteomes" id="UP001165121">
    <property type="component" value="Unassembled WGS sequence"/>
</dbReference>
<reference evidence="1" key="1">
    <citation type="submission" date="2023-04" db="EMBL/GenBank/DDBJ databases">
        <title>Phytophthora fragariaefolia NBRC 109709.</title>
        <authorList>
            <person name="Ichikawa N."/>
            <person name="Sato H."/>
            <person name="Tonouchi N."/>
        </authorList>
    </citation>
    <scope>NUCLEOTIDE SEQUENCE</scope>
    <source>
        <strain evidence="1">NBRC 109709</strain>
    </source>
</reference>
<sequence>MTAKAKVDLYVAGYADDTAIYLNSPSELPPVHRTIEVYGTASGLLFNATKIIAIALHSTGLQTHAMWDGTFQLLDTTDRCRYLGVQAGSHVHASHSWDKAGEQLLTRIRLSSQRNLTIDQRSRVAVAVIIPKLLYIGRHAWPDTRTLTLFSKRITSFIWTGQFSDHKAANSSWLDADICGLPRREGGMAVPNLRAELVAMAASTVSDWALSGSLSDHIVGDILYSTTARYDAPPVMVTPGCDVTTVHAFGRTRTLWAVGAAMIRRAEAPSQPADLSAVANELYAYVDGILPAELDWHENGCTLDLSGLTGTEVGDMPRRLLSEEVVRLLVLQILAQFPKLVYKHTQIQEVHLRAASANHPLTVHIGPCAGYSAAVAITIIASEDAPGTVAYAQSSLDAVHTLASYAGEAVHVQDIHPQTALNRMVCIWQGKRNWSQKRQIYKQAA</sequence>
<comment type="caution">
    <text evidence="1">The sequence shown here is derived from an EMBL/GenBank/DDBJ whole genome shotgun (WGS) entry which is preliminary data.</text>
</comment>
<organism evidence="1 2">
    <name type="scientific">Phytophthora fragariaefolia</name>
    <dbReference type="NCBI Taxonomy" id="1490495"/>
    <lineage>
        <taxon>Eukaryota</taxon>
        <taxon>Sar</taxon>
        <taxon>Stramenopiles</taxon>
        <taxon>Oomycota</taxon>
        <taxon>Peronosporomycetes</taxon>
        <taxon>Peronosporales</taxon>
        <taxon>Peronosporaceae</taxon>
        <taxon>Phytophthora</taxon>
    </lineage>
</organism>